<evidence type="ECO:0000313" key="3">
    <source>
        <dbReference type="Proteomes" id="UP000806528"/>
    </source>
</evidence>
<dbReference type="SUPFAM" id="SSF47336">
    <property type="entry name" value="ACP-like"/>
    <property type="match status" value="1"/>
</dbReference>
<gene>
    <name evidence="2" type="ORF">IDM40_00770</name>
</gene>
<dbReference type="Proteomes" id="UP000806528">
    <property type="component" value="Unassembled WGS sequence"/>
</dbReference>
<comment type="caution">
    <text evidence="2">The sequence shown here is derived from an EMBL/GenBank/DDBJ whole genome shotgun (WGS) entry which is preliminary data.</text>
</comment>
<dbReference type="InterPro" id="IPR036736">
    <property type="entry name" value="ACP-like_sf"/>
</dbReference>
<keyword evidence="3" id="KW-1185">Reference proteome</keyword>
<accession>A0ABR9P092</accession>
<dbReference type="Gene3D" id="1.10.1200.10">
    <property type="entry name" value="ACP-like"/>
    <property type="match status" value="1"/>
</dbReference>
<evidence type="ECO:0000313" key="2">
    <source>
        <dbReference type="EMBL" id="MBE2997238.1"/>
    </source>
</evidence>
<evidence type="ECO:0000259" key="1">
    <source>
        <dbReference type="PROSITE" id="PS50075"/>
    </source>
</evidence>
<dbReference type="InterPro" id="IPR009081">
    <property type="entry name" value="PP-bd_ACP"/>
</dbReference>
<proteinExistence type="predicted"/>
<organism evidence="2 3">
    <name type="scientific">Nocardiopsis coralli</name>
    <dbReference type="NCBI Taxonomy" id="2772213"/>
    <lineage>
        <taxon>Bacteria</taxon>
        <taxon>Bacillati</taxon>
        <taxon>Actinomycetota</taxon>
        <taxon>Actinomycetes</taxon>
        <taxon>Streptosporangiales</taxon>
        <taxon>Nocardiopsidaceae</taxon>
        <taxon>Nocardiopsis</taxon>
    </lineage>
</organism>
<sequence>MPNPWDETFENLIRKALRTHPANAEINESLDLFSAGLDSMAQIELMLAVEEHYDIIIPDEMLVKETFSTPAQLWKVTKSAPRNTS</sequence>
<dbReference type="Pfam" id="PF00550">
    <property type="entry name" value="PP-binding"/>
    <property type="match status" value="1"/>
</dbReference>
<feature type="domain" description="Carrier" evidence="1">
    <location>
        <begin position="3"/>
        <end position="81"/>
    </location>
</feature>
<protein>
    <recommendedName>
        <fullName evidence="1">Carrier domain-containing protein</fullName>
    </recommendedName>
</protein>
<dbReference type="RefSeq" id="WP_193119899.1">
    <property type="nucleotide sequence ID" value="NZ_JADBGI010000001.1"/>
</dbReference>
<reference evidence="2 3" key="1">
    <citation type="submission" date="2020-09" db="EMBL/GenBank/DDBJ databases">
        <title>Diversity and distribution of actinomycetes associated with coral in the coast of Hainan.</title>
        <authorList>
            <person name="Li F."/>
        </authorList>
    </citation>
    <scope>NUCLEOTIDE SEQUENCE [LARGE SCALE GENOMIC DNA]</scope>
    <source>
        <strain evidence="2 3">HNM0947</strain>
    </source>
</reference>
<dbReference type="PROSITE" id="PS50075">
    <property type="entry name" value="CARRIER"/>
    <property type="match status" value="1"/>
</dbReference>
<dbReference type="EMBL" id="JADBGI010000001">
    <property type="protein sequence ID" value="MBE2997238.1"/>
    <property type="molecule type" value="Genomic_DNA"/>
</dbReference>
<name>A0ABR9P092_9ACTN</name>